<dbReference type="GO" id="GO:0007165">
    <property type="term" value="P:signal transduction"/>
    <property type="evidence" value="ECO:0007669"/>
    <property type="project" value="InterPro"/>
</dbReference>
<reference evidence="2 3" key="1">
    <citation type="submission" date="2016-07" db="EMBL/GenBank/DDBJ databases">
        <title>Draft Genome Sequence of Methylophaga muralis Bur 1.</title>
        <authorList>
            <person name="Vasilenko O.V."/>
            <person name="Doronina N.V."/>
            <person name="Shmareva M.N."/>
            <person name="Tarlachkov S.V."/>
            <person name="Mustakhimov I."/>
            <person name="Trotsenko Y.A."/>
        </authorList>
    </citation>
    <scope>NUCLEOTIDE SEQUENCE [LARGE SCALE GENOMIC DNA]</scope>
    <source>
        <strain evidence="2 3">Bur 1</strain>
    </source>
</reference>
<dbReference type="RefSeq" id="WP_069294672.1">
    <property type="nucleotide sequence ID" value="NZ_MCRI01000001.1"/>
</dbReference>
<dbReference type="PATRIC" id="fig|291169.3.peg.48"/>
<dbReference type="AlphaFoldDB" id="A0A1E3GVL2"/>
<dbReference type="STRING" id="291169.A9E74_00049"/>
<keyword evidence="3" id="KW-1185">Reference proteome</keyword>
<dbReference type="InterPro" id="IPR002545">
    <property type="entry name" value="CheW-lke_dom"/>
</dbReference>
<dbReference type="GO" id="GO:0006935">
    <property type="term" value="P:chemotaxis"/>
    <property type="evidence" value="ECO:0007669"/>
    <property type="project" value="InterPro"/>
</dbReference>
<feature type="domain" description="CheW-like" evidence="1">
    <location>
        <begin position="10"/>
        <end position="141"/>
    </location>
</feature>
<evidence type="ECO:0000313" key="3">
    <source>
        <dbReference type="Proteomes" id="UP000094379"/>
    </source>
</evidence>
<protein>
    <recommendedName>
        <fullName evidence="1">CheW-like domain-containing protein</fullName>
    </recommendedName>
</protein>
<evidence type="ECO:0000313" key="2">
    <source>
        <dbReference type="EMBL" id="ODN68077.1"/>
    </source>
</evidence>
<dbReference type="Proteomes" id="UP000094379">
    <property type="component" value="Unassembled WGS sequence"/>
</dbReference>
<organism evidence="2 3">
    <name type="scientific">Methylophaga muralis</name>
    <dbReference type="NCBI Taxonomy" id="291169"/>
    <lineage>
        <taxon>Bacteria</taxon>
        <taxon>Pseudomonadati</taxon>
        <taxon>Pseudomonadota</taxon>
        <taxon>Gammaproteobacteria</taxon>
        <taxon>Thiotrichales</taxon>
        <taxon>Piscirickettsiaceae</taxon>
        <taxon>Methylophaga</taxon>
    </lineage>
</organism>
<dbReference type="InterPro" id="IPR036061">
    <property type="entry name" value="CheW-like_dom_sf"/>
</dbReference>
<comment type="caution">
    <text evidence="2">The sequence shown here is derived from an EMBL/GenBank/DDBJ whole genome shotgun (WGS) entry which is preliminary data.</text>
</comment>
<gene>
    <name evidence="2" type="ORF">A9E74_00049</name>
</gene>
<name>A0A1E3GVL2_9GAMM</name>
<dbReference type="Pfam" id="PF01584">
    <property type="entry name" value="CheW"/>
    <property type="match status" value="1"/>
</dbReference>
<dbReference type="SUPFAM" id="SSF50341">
    <property type="entry name" value="CheW-like"/>
    <property type="match status" value="1"/>
</dbReference>
<evidence type="ECO:0000259" key="1">
    <source>
        <dbReference type="Pfam" id="PF01584"/>
    </source>
</evidence>
<proteinExistence type="predicted"/>
<dbReference type="EMBL" id="MCRI01000001">
    <property type="protein sequence ID" value="ODN68077.1"/>
    <property type="molecule type" value="Genomic_DNA"/>
</dbReference>
<sequence length="161" mass="18117">MSKESDFIHCMLIPLRQHYLLLPNPTIAEVIPLPRLTDSDIDSVWYIGQFFWRDLPLQVIDLEMLIGSGQQNTRQINKLCVINGINNEAKIKHYAVACCGAPQLITINETALQPTHDIVDSDWLHCQIKIGSNVAFIPKLDNIETHLQNSLSGNTSSDNLL</sequence>
<accession>A0A1E3GVL2</accession>